<dbReference type="Gene3D" id="1.10.260.40">
    <property type="entry name" value="lambda repressor-like DNA-binding domains"/>
    <property type="match status" value="1"/>
</dbReference>
<dbReference type="Pfam" id="PF17765">
    <property type="entry name" value="MLTR_LBD"/>
    <property type="match status" value="1"/>
</dbReference>
<dbReference type="Proteomes" id="UP000829758">
    <property type="component" value="Chromosome"/>
</dbReference>
<reference evidence="2" key="1">
    <citation type="submission" date="2021-10" db="EMBL/GenBank/DDBJ databases">
        <title>Novel species in genus Arthrobacter.</title>
        <authorList>
            <person name="Liu Y."/>
        </authorList>
    </citation>
    <scope>NUCLEOTIDE SEQUENCE</scope>
    <source>
        <strain evidence="4">zg-Y462</strain>
        <strain evidence="2">Zg-Y462</strain>
    </source>
</reference>
<organism evidence="2 5">
    <name type="scientific">Arthrobacter zhangbolii</name>
    <dbReference type="NCBI Taxonomy" id="2886936"/>
    <lineage>
        <taxon>Bacteria</taxon>
        <taxon>Bacillati</taxon>
        <taxon>Actinomycetota</taxon>
        <taxon>Actinomycetes</taxon>
        <taxon>Micrococcales</taxon>
        <taxon>Micrococcaceae</taxon>
        <taxon>Arthrobacter</taxon>
    </lineage>
</organism>
<dbReference type="RefSeq" id="WP_227928543.1">
    <property type="nucleotide sequence ID" value="NZ_CP094984.1"/>
</dbReference>
<dbReference type="PROSITE" id="PS50943">
    <property type="entry name" value="HTH_CROC1"/>
    <property type="match status" value="1"/>
</dbReference>
<feature type="domain" description="HTH cro/C1-type" evidence="1">
    <location>
        <begin position="34"/>
        <end position="81"/>
    </location>
</feature>
<evidence type="ECO:0000259" key="1">
    <source>
        <dbReference type="PROSITE" id="PS50943"/>
    </source>
</evidence>
<dbReference type="EMBL" id="JAJFZT010000004">
    <property type="protein sequence ID" value="MCC3272458.1"/>
    <property type="molecule type" value="Genomic_DNA"/>
</dbReference>
<evidence type="ECO:0000313" key="5">
    <source>
        <dbReference type="Proteomes" id="UP001155145"/>
    </source>
</evidence>
<dbReference type="InterPro" id="IPR010982">
    <property type="entry name" value="Lambda_DNA-bd_dom_sf"/>
</dbReference>
<dbReference type="EMBL" id="CP094984">
    <property type="protein sequence ID" value="UON91686.1"/>
    <property type="molecule type" value="Genomic_DNA"/>
</dbReference>
<dbReference type="SUPFAM" id="SSF47413">
    <property type="entry name" value="lambda repressor-like DNA-binding domains"/>
    <property type="match status" value="1"/>
</dbReference>
<evidence type="ECO:0000313" key="2">
    <source>
        <dbReference type="EMBL" id="MCC3272458.1"/>
    </source>
</evidence>
<protein>
    <submittedName>
        <fullName evidence="2">Helix-turn-helix transcriptional regulator</fullName>
    </submittedName>
</protein>
<keyword evidence="4" id="KW-1185">Reference proteome</keyword>
<sequence length="279" mass="31119">MDRAALADFLKSRRDALLPEDVGLSPGLRRRVSGLRRDEVALLAGMSVDYYTRLEQARGPQPSEQLLGSLARALRLSYDERDYVFRLADRNPPLRTFPDTHVAPALLRVLDRLEDTPALILSALGETLAQNRLAKLLLGDHSRFTGHARSSVYRWFTDPAERSIYPAGDQERQGRAQVAGLRVAVSGNTAGARDVVEALLHRSREFDRIWKSHAVATRFADHKTLLHPELGEIEVDCQTLYSEDRGQALLVLTAPPRSEGAQKLGLLAVIGQQRFTPDR</sequence>
<dbReference type="PANTHER" id="PTHR35010:SF2">
    <property type="entry name" value="BLL4672 PROTEIN"/>
    <property type="match status" value="1"/>
</dbReference>
<dbReference type="CDD" id="cd00093">
    <property type="entry name" value="HTH_XRE"/>
    <property type="match status" value="1"/>
</dbReference>
<dbReference type="InterPro" id="IPR041413">
    <property type="entry name" value="MLTR_LBD"/>
</dbReference>
<dbReference type="Pfam" id="PF13560">
    <property type="entry name" value="HTH_31"/>
    <property type="match status" value="1"/>
</dbReference>
<dbReference type="SMART" id="SM00530">
    <property type="entry name" value="HTH_XRE"/>
    <property type="match status" value="1"/>
</dbReference>
<evidence type="ECO:0000313" key="3">
    <source>
        <dbReference type="EMBL" id="UON91686.1"/>
    </source>
</evidence>
<proteinExistence type="predicted"/>
<dbReference type="AlphaFoldDB" id="A0A9X1S8X1"/>
<dbReference type="PANTHER" id="PTHR35010">
    <property type="entry name" value="BLL4672 PROTEIN-RELATED"/>
    <property type="match status" value="1"/>
</dbReference>
<accession>A0A9X1S8X1</accession>
<gene>
    <name evidence="2" type="ORF">LJ755_06895</name>
    <name evidence="3" type="ORF">MUK71_14020</name>
</gene>
<evidence type="ECO:0000313" key="4">
    <source>
        <dbReference type="Proteomes" id="UP000829758"/>
    </source>
</evidence>
<dbReference type="InterPro" id="IPR001387">
    <property type="entry name" value="Cro/C1-type_HTH"/>
</dbReference>
<dbReference type="Proteomes" id="UP001155145">
    <property type="component" value="Unassembled WGS sequence"/>
</dbReference>
<name>A0A9X1S8X1_9MICC</name>
<dbReference type="GO" id="GO:0003677">
    <property type="term" value="F:DNA binding"/>
    <property type="evidence" value="ECO:0007669"/>
    <property type="project" value="InterPro"/>
</dbReference>
<dbReference type="Gene3D" id="3.30.450.180">
    <property type="match status" value="1"/>
</dbReference>